<protein>
    <submittedName>
        <fullName evidence="1">Protein-glutamate O-methyltransferase CheR</fullName>
    </submittedName>
</protein>
<reference evidence="1 2" key="1">
    <citation type="submission" date="2021-06" db="EMBL/GenBank/DDBJ databases">
        <title>Genome sequence of Babesia caballi.</title>
        <authorList>
            <person name="Yamagishi J."/>
            <person name="Kidaka T."/>
            <person name="Ochi A."/>
        </authorList>
    </citation>
    <scope>NUCLEOTIDE SEQUENCE [LARGE SCALE GENOMIC DNA]</scope>
    <source>
        <strain evidence="1">USDA-D6B2</strain>
    </source>
</reference>
<dbReference type="GeneID" id="94192854"/>
<evidence type="ECO:0000313" key="2">
    <source>
        <dbReference type="Proteomes" id="UP001497744"/>
    </source>
</evidence>
<sequence>MAAALVRGAAPLSADAASLHIGGARRRGVAQPGRGSCGMCNVLSEFSEGELADFAGCGGADYVLRRCPAEAGTAVRLVVAPEGHLCSNVAAFGAPCAYRLQRNLDEPSVQQHDGPVECRSREEAWILRVCLHGGGRAVEHAGGGAASQVAVGHVFGGVWRFPLALASELPNGERAFLVAGVNFRAADVDVEAGDCLRTPCAMVQSSADLPSRTGTLPVVSPS</sequence>
<organism evidence="1 2">
    <name type="scientific">Babesia caballi</name>
    <dbReference type="NCBI Taxonomy" id="5871"/>
    <lineage>
        <taxon>Eukaryota</taxon>
        <taxon>Sar</taxon>
        <taxon>Alveolata</taxon>
        <taxon>Apicomplexa</taxon>
        <taxon>Aconoidasida</taxon>
        <taxon>Piroplasmida</taxon>
        <taxon>Babesiidae</taxon>
        <taxon>Babesia</taxon>
    </lineage>
</organism>
<dbReference type="RefSeq" id="XP_067713442.1">
    <property type="nucleotide sequence ID" value="XM_067857341.1"/>
</dbReference>
<evidence type="ECO:0000313" key="1">
    <source>
        <dbReference type="EMBL" id="GIX61371.1"/>
    </source>
</evidence>
<dbReference type="AlphaFoldDB" id="A0AAV4LNG2"/>
<name>A0AAV4LNG2_BABCB</name>
<accession>A0AAV4LNG2</accession>
<dbReference type="Proteomes" id="UP001497744">
    <property type="component" value="Unassembled WGS sequence"/>
</dbReference>
<dbReference type="EMBL" id="BPLF01000001">
    <property type="protein sequence ID" value="GIX61371.1"/>
    <property type="molecule type" value="Genomic_DNA"/>
</dbReference>
<keyword evidence="2" id="KW-1185">Reference proteome</keyword>
<comment type="caution">
    <text evidence="1">The sequence shown here is derived from an EMBL/GenBank/DDBJ whole genome shotgun (WGS) entry which is preliminary data.</text>
</comment>
<proteinExistence type="predicted"/>
<gene>
    <name evidence="1" type="ORF">BcabD6B2_08060</name>
</gene>